<comment type="caution">
    <text evidence="2">The sequence shown here is derived from an EMBL/GenBank/DDBJ whole genome shotgun (WGS) entry which is preliminary data.</text>
</comment>
<evidence type="ECO:0000256" key="1">
    <source>
        <dbReference type="SAM" id="Phobius"/>
    </source>
</evidence>
<evidence type="ECO:0008006" key="4">
    <source>
        <dbReference type="Google" id="ProtNLM"/>
    </source>
</evidence>
<feature type="transmembrane region" description="Helical" evidence="1">
    <location>
        <begin position="29"/>
        <end position="47"/>
    </location>
</feature>
<keyword evidence="3" id="KW-1185">Reference proteome</keyword>
<feature type="transmembrane region" description="Helical" evidence="1">
    <location>
        <begin position="106"/>
        <end position="124"/>
    </location>
</feature>
<keyword evidence="1" id="KW-0472">Membrane</keyword>
<keyword evidence="1" id="KW-1133">Transmembrane helix</keyword>
<evidence type="ECO:0000313" key="2">
    <source>
        <dbReference type="EMBL" id="MBC3898127.1"/>
    </source>
</evidence>
<dbReference type="InterPro" id="IPR017195">
    <property type="entry name" value="ABC_thiamin-permease_prd"/>
</dbReference>
<dbReference type="EMBL" id="WJBE01000001">
    <property type="protein sequence ID" value="MBC3898127.1"/>
    <property type="molecule type" value="Genomic_DNA"/>
</dbReference>
<accession>A0ABR6YSG4</accession>
<feature type="transmembrane region" description="Helical" evidence="1">
    <location>
        <begin position="52"/>
        <end position="69"/>
    </location>
</feature>
<reference evidence="2 3" key="1">
    <citation type="journal article" date="2020" name="mSystems">
        <title>Defining Genomic and Predicted Metabolic Features of the Acetobacterium Genus.</title>
        <authorList>
            <person name="Ross D.E."/>
            <person name="Marshall C.W."/>
            <person name="Gulliver D."/>
            <person name="May H.D."/>
            <person name="Norman R.S."/>
        </authorList>
    </citation>
    <scope>NUCLEOTIDE SEQUENCE [LARGE SCALE GENOMIC DNA]</scope>
    <source>
        <strain evidence="2 3">DSM 4132</strain>
    </source>
</reference>
<dbReference type="Proteomes" id="UP000622405">
    <property type="component" value="Unassembled WGS sequence"/>
</dbReference>
<keyword evidence="1" id="KW-0812">Transmembrane</keyword>
<dbReference type="Pfam" id="PF09819">
    <property type="entry name" value="ABC_cobalt"/>
    <property type="match status" value="1"/>
</dbReference>
<sequence length="192" mass="20234">MMAALGIAVKVVLVPLVHIITGPFFIPGGSISGGIYMLFIVLGAMLVKKTGAAFLVCLVQAILVTVTGTMGSHGIMSMLTYLMPGIGVEMLYFIIGKYKYTKGGCFSAGVVANVLGSFGVNFVFFRLPLIPLLLTLSLSALSGGLGGLLAYAIANQVNRLGSFKEPELEEEIDIRHSGDPGLIDPAEKTNHE</sequence>
<protein>
    <recommendedName>
        <fullName evidence="4">ECF transporter S component</fullName>
    </recommendedName>
</protein>
<name>A0ABR6YSG4_9FIRM</name>
<feature type="transmembrane region" description="Helical" evidence="1">
    <location>
        <begin position="130"/>
        <end position="154"/>
    </location>
</feature>
<feature type="transmembrane region" description="Helical" evidence="1">
    <location>
        <begin position="75"/>
        <end position="94"/>
    </location>
</feature>
<gene>
    <name evidence="2" type="ORF">GH811_00675</name>
</gene>
<proteinExistence type="predicted"/>
<organism evidence="2 3">
    <name type="scientific">Acetobacterium malicum</name>
    <dbReference type="NCBI Taxonomy" id="52692"/>
    <lineage>
        <taxon>Bacteria</taxon>
        <taxon>Bacillati</taxon>
        <taxon>Bacillota</taxon>
        <taxon>Clostridia</taxon>
        <taxon>Eubacteriales</taxon>
        <taxon>Eubacteriaceae</taxon>
        <taxon>Acetobacterium</taxon>
    </lineage>
</organism>
<evidence type="ECO:0000313" key="3">
    <source>
        <dbReference type="Proteomes" id="UP000622405"/>
    </source>
</evidence>